<dbReference type="PANTHER" id="PTHR39081">
    <property type="entry name" value="MUT7-C DOMAIN-CONTAINING PROTEIN"/>
    <property type="match status" value="1"/>
</dbReference>
<evidence type="ECO:0000259" key="1">
    <source>
        <dbReference type="Pfam" id="PF01927"/>
    </source>
</evidence>
<proteinExistence type="predicted"/>
<dbReference type="Gene3D" id="3.10.20.30">
    <property type="match status" value="1"/>
</dbReference>
<dbReference type="Pfam" id="PF14451">
    <property type="entry name" value="Ub-Mut7C"/>
    <property type="match status" value="1"/>
</dbReference>
<evidence type="ECO:0008006" key="5">
    <source>
        <dbReference type="Google" id="ProtNLM"/>
    </source>
</evidence>
<dbReference type="SUPFAM" id="SSF54285">
    <property type="entry name" value="MoaD/ThiS"/>
    <property type="match status" value="1"/>
</dbReference>
<dbReference type="PANTHER" id="PTHR39081:SF1">
    <property type="entry name" value="MUT7-C RNASE DOMAIN-CONTAINING PROTEIN"/>
    <property type="match status" value="1"/>
</dbReference>
<accession>A0A562QDK5</accession>
<comment type="caution">
    <text evidence="3">The sequence shown here is derived from an EMBL/GenBank/DDBJ whole genome shotgun (WGS) entry which is preliminary data.</text>
</comment>
<feature type="domain" description="Mut7-C RNAse" evidence="1">
    <location>
        <begin position="96"/>
        <end position="237"/>
    </location>
</feature>
<sequence>MNVATFRFYAGLNRFLPSARRQCTFSAPFAEQSTVKHMIEALGAPHTEVDLILVNDKPVGFDHPIQPNDRVAVYPAFHGLALGENARLRPPPAVLHFVADAHMGALARLLRLAGFDTLYYPNISDDEIARYCETEQRIALTRDRELLKRSVIVHACYIRSNKPERQLQEVFERYELATHVEPFSRCLVCNGRLYPVDKLAVLHRLPPKVQEQHERFLQCTGCERVYWEGTHWASLRSQLDALLPPS</sequence>
<keyword evidence="4" id="KW-1185">Reference proteome</keyword>
<feature type="domain" description="Ubiquitin Mut7-C" evidence="2">
    <location>
        <begin position="1"/>
        <end position="79"/>
    </location>
</feature>
<dbReference type="OrthoDB" id="9797655at2"/>
<dbReference type="InterPro" id="IPR012675">
    <property type="entry name" value="Beta-grasp_dom_sf"/>
</dbReference>
<dbReference type="Proteomes" id="UP000316905">
    <property type="component" value="Unassembled WGS sequence"/>
</dbReference>
<dbReference type="AlphaFoldDB" id="A0A562QDK5"/>
<dbReference type="InterPro" id="IPR016155">
    <property type="entry name" value="Mopterin_synth/thiamin_S_b"/>
</dbReference>
<protein>
    <recommendedName>
        <fullName evidence="5">Twitching motility protein PilT</fullName>
    </recommendedName>
</protein>
<reference evidence="3 4" key="1">
    <citation type="journal article" date="2015" name="Stand. Genomic Sci.">
        <title>Genomic Encyclopedia of Bacterial and Archaeal Type Strains, Phase III: the genomes of soil and plant-associated and newly described type strains.</title>
        <authorList>
            <person name="Whitman W.B."/>
            <person name="Woyke T."/>
            <person name="Klenk H.P."/>
            <person name="Zhou Y."/>
            <person name="Lilburn T.G."/>
            <person name="Beck B.J."/>
            <person name="De Vos P."/>
            <person name="Vandamme P."/>
            <person name="Eisen J.A."/>
            <person name="Garrity G."/>
            <person name="Hugenholtz P."/>
            <person name="Kyrpides N.C."/>
        </authorList>
    </citation>
    <scope>NUCLEOTIDE SEQUENCE [LARGE SCALE GENOMIC DNA]</scope>
    <source>
        <strain evidence="3 4">CGMCC 1.6858</strain>
    </source>
</reference>
<dbReference type="CDD" id="cd17040">
    <property type="entry name" value="Ubl_MoaD_like"/>
    <property type="match status" value="1"/>
</dbReference>
<name>A0A562QDK5_9PSED</name>
<gene>
    <name evidence="3" type="ORF">IQ22_01750</name>
</gene>
<dbReference type="InterPro" id="IPR002782">
    <property type="entry name" value="Mut7-C_RNAse_dom"/>
</dbReference>
<organism evidence="3 4">
    <name type="scientific">Pseudomonas duriflava</name>
    <dbReference type="NCBI Taxonomy" id="459528"/>
    <lineage>
        <taxon>Bacteria</taxon>
        <taxon>Pseudomonadati</taxon>
        <taxon>Pseudomonadota</taxon>
        <taxon>Gammaproteobacteria</taxon>
        <taxon>Pseudomonadales</taxon>
        <taxon>Pseudomonadaceae</taxon>
        <taxon>Pseudomonas</taxon>
    </lineage>
</organism>
<evidence type="ECO:0000313" key="4">
    <source>
        <dbReference type="Proteomes" id="UP000316905"/>
    </source>
</evidence>
<dbReference type="RefSeq" id="WP_145140743.1">
    <property type="nucleotide sequence ID" value="NZ_VLKY01000005.1"/>
</dbReference>
<dbReference type="Pfam" id="PF01927">
    <property type="entry name" value="Mut7-C"/>
    <property type="match status" value="1"/>
</dbReference>
<dbReference type="InterPro" id="IPR027798">
    <property type="entry name" value="Ub_Mut7C"/>
</dbReference>
<evidence type="ECO:0000259" key="2">
    <source>
        <dbReference type="Pfam" id="PF14451"/>
    </source>
</evidence>
<evidence type="ECO:0000313" key="3">
    <source>
        <dbReference type="EMBL" id="TWI54847.1"/>
    </source>
</evidence>
<dbReference type="EMBL" id="VLKY01000005">
    <property type="protein sequence ID" value="TWI54847.1"/>
    <property type="molecule type" value="Genomic_DNA"/>
</dbReference>